<dbReference type="GO" id="GO:0007020">
    <property type="term" value="P:microtubule nucleation"/>
    <property type="evidence" value="ECO:0007669"/>
    <property type="project" value="EnsemblFungi"/>
</dbReference>
<dbReference type="KEGG" id="vpo:Kpol_1048p14"/>
<comment type="subcellular location">
    <subcellularLocation>
        <location evidence="5">Cytoplasm</location>
        <location evidence="5">Cytoskeleton</location>
        <location evidence="5">Microtubule organizing center</location>
    </subcellularLocation>
</comment>
<dbReference type="Proteomes" id="UP000000267">
    <property type="component" value="Unassembled WGS sequence"/>
</dbReference>
<dbReference type="InterPro" id="IPR007259">
    <property type="entry name" value="GCP"/>
</dbReference>
<dbReference type="Gene3D" id="1.20.120.1900">
    <property type="entry name" value="Gamma-tubulin complex, C-terminal domain"/>
    <property type="match status" value="1"/>
</dbReference>
<dbReference type="eggNOG" id="KOG2000">
    <property type="taxonomic scope" value="Eukaryota"/>
</dbReference>
<dbReference type="PANTHER" id="PTHR19302:SF33">
    <property type="entry name" value="GAMMA-TUBULIN COMPLEX COMPONENT 5"/>
    <property type="match status" value="1"/>
</dbReference>
<dbReference type="GO" id="GO:0031122">
    <property type="term" value="P:cytoplasmic microtubule organization"/>
    <property type="evidence" value="ECO:0007669"/>
    <property type="project" value="TreeGrafter"/>
</dbReference>
<dbReference type="GO" id="GO:0008275">
    <property type="term" value="C:gamma-tubulin small complex"/>
    <property type="evidence" value="ECO:0007669"/>
    <property type="project" value="EnsemblFungi"/>
</dbReference>
<dbReference type="STRING" id="436907.A7TGH7"/>
<dbReference type="OrthoDB" id="5860513at2759"/>
<dbReference type="AlphaFoldDB" id="A7TGH7"/>
<comment type="similarity">
    <text evidence="1 5">Belongs to the TUBGCP family.</text>
</comment>
<keyword evidence="9" id="KW-1185">Reference proteome</keyword>
<organism evidence="9">
    <name type="scientific">Vanderwaltozyma polyspora (strain ATCC 22028 / DSM 70294 / BCRC 21397 / CBS 2163 / NBRC 10782 / NRRL Y-8283 / UCD 57-17)</name>
    <name type="common">Kluyveromyces polysporus</name>
    <dbReference type="NCBI Taxonomy" id="436907"/>
    <lineage>
        <taxon>Eukaryota</taxon>
        <taxon>Fungi</taxon>
        <taxon>Dikarya</taxon>
        <taxon>Ascomycota</taxon>
        <taxon>Saccharomycotina</taxon>
        <taxon>Saccharomycetes</taxon>
        <taxon>Saccharomycetales</taxon>
        <taxon>Saccharomycetaceae</taxon>
        <taxon>Vanderwaltozyma</taxon>
    </lineage>
</organism>
<evidence type="ECO:0000256" key="4">
    <source>
        <dbReference type="ARBA" id="ARBA00023212"/>
    </source>
</evidence>
<sequence length="837" mass="97120">MNFEVNLQSIVEGLVPQGLPPPSIRTLSYDLSRYLHSPNKNSSHLDSVLAIYRRQVPYTLENNKKWDSLKNIVENISNFDNSEEMFRFLSNSHLLSPTRPQRDSMISVNHNSLSPEVLNRNDHLLSPMKSPSVYAESFENLDRFSAISSHQSYQPYRNFNPNNLSTLENLVKPYYTKLGSEDDMLNYVPYTLLATTSDMFPMEFGKIRIPENIANAESGLLHKLFEAGLLYQRLNSIVEHYRSISISPMKKTLLVQIGQSLRNYTGFVNSLSASSKNNSLTLKSLYSKIFDQIIQLRYYNKVLEHFEDTDGDAYLSQLNNLRMHGDPIVQDLSIRLFSSLISYYYEYLTNWLTLGKLVSINNEFFIQESKDSEFIPYILNKSKIPDFIPKNMVSKIVIIGKTYIFLQKYCKELQYCNAFSKDYSNKYSQIQSQEVSPELFSIINEQYHEIVDYTNKVLIEKFHYMKVVNILKDILLMGKSDIVEVLIERASDVLSAPSESLSSYELTRFLQEAVQNSSFRNWLNQGDRNFVINGLDARVLDLGHGSIGWDVFTLDYIIEPPLSIVLNVNRQNSKKEYLRIFNFLWRFKKNNYFSKREKLRSNMLIRELKKIQRNRPLVRDILSKVSKINVLESQIQQFNSKLERYCFQDIIDKNFKDFETKLSSTKTENSSHSLKTIKLKSGLIVLDGILKAKNQPFNTHEKSHSDDDSEPNIDGLDNIHNQYLSNMLSHKLLASASSESIGTFSEQPYSTSLIFLLNSIYEFSTHFTALNDVTHEVLIQLNLHSQQEMNHLLSRFNTVLTNIVVQYKKFRTQSLLLIKDLRADGNDEMIKLSRYLR</sequence>
<dbReference type="GO" id="GO:0005824">
    <property type="term" value="C:outer plaque of spindle pole body"/>
    <property type="evidence" value="ECO:0007669"/>
    <property type="project" value="EnsemblFungi"/>
</dbReference>
<dbReference type="PhylomeDB" id="A7TGH7"/>
<feature type="domain" description="Gamma tubulin complex component protein N-terminal" evidence="7">
    <location>
        <begin position="186"/>
        <end position="461"/>
    </location>
</feature>
<dbReference type="HOGENOM" id="CLU_333507_0_0_1"/>
<dbReference type="EMBL" id="DS480387">
    <property type="protein sequence ID" value="EDO18584.1"/>
    <property type="molecule type" value="Genomic_DNA"/>
</dbReference>
<evidence type="ECO:0000256" key="2">
    <source>
        <dbReference type="ARBA" id="ARBA00022490"/>
    </source>
</evidence>
<evidence type="ECO:0000256" key="3">
    <source>
        <dbReference type="ARBA" id="ARBA00022701"/>
    </source>
</evidence>
<dbReference type="InterPro" id="IPR041470">
    <property type="entry name" value="GCP_N"/>
</dbReference>
<keyword evidence="3 5" id="KW-0493">Microtubule</keyword>
<feature type="domain" description="Gamma tubulin complex component C-terminal" evidence="6">
    <location>
        <begin position="469"/>
        <end position="824"/>
    </location>
</feature>
<dbReference type="GeneID" id="5546884"/>
<protein>
    <recommendedName>
        <fullName evidence="5">Spindle pole body component</fullName>
    </recommendedName>
</protein>
<dbReference type="InterPro" id="IPR042241">
    <property type="entry name" value="GCP_C_sf"/>
</dbReference>
<dbReference type="GO" id="GO:0051321">
    <property type="term" value="P:meiotic cell cycle"/>
    <property type="evidence" value="ECO:0007669"/>
    <property type="project" value="TreeGrafter"/>
</dbReference>
<dbReference type="InterPro" id="IPR040457">
    <property type="entry name" value="GCP_C"/>
</dbReference>
<dbReference type="GO" id="GO:0051011">
    <property type="term" value="F:microtubule minus-end binding"/>
    <property type="evidence" value="ECO:0007669"/>
    <property type="project" value="TreeGrafter"/>
</dbReference>
<dbReference type="GO" id="GO:0051225">
    <property type="term" value="P:spindle assembly"/>
    <property type="evidence" value="ECO:0007669"/>
    <property type="project" value="TreeGrafter"/>
</dbReference>
<evidence type="ECO:0000259" key="6">
    <source>
        <dbReference type="Pfam" id="PF04130"/>
    </source>
</evidence>
<keyword evidence="4 5" id="KW-0206">Cytoskeleton</keyword>
<dbReference type="PANTHER" id="PTHR19302">
    <property type="entry name" value="GAMMA TUBULIN COMPLEX PROTEIN"/>
    <property type="match status" value="1"/>
</dbReference>
<name>A7TGH7_VANPO</name>
<evidence type="ECO:0000256" key="5">
    <source>
        <dbReference type="RuleBase" id="RU363050"/>
    </source>
</evidence>
<dbReference type="GO" id="GO:0005822">
    <property type="term" value="C:inner plaque of spindle pole body"/>
    <property type="evidence" value="ECO:0007669"/>
    <property type="project" value="EnsemblFungi"/>
</dbReference>
<evidence type="ECO:0000313" key="9">
    <source>
        <dbReference type="Proteomes" id="UP000000267"/>
    </source>
</evidence>
<accession>A7TGH7</accession>
<reference evidence="8 9" key="1">
    <citation type="journal article" date="2007" name="Proc. Natl. Acad. Sci. U.S.A.">
        <title>Independent sorting-out of thousands of duplicated gene pairs in two yeast species descended from a whole-genome duplication.</title>
        <authorList>
            <person name="Scannell D.R."/>
            <person name="Frank A.C."/>
            <person name="Conant G.C."/>
            <person name="Byrne K.P."/>
            <person name="Woolfit M."/>
            <person name="Wolfe K.H."/>
        </authorList>
    </citation>
    <scope>NUCLEOTIDE SEQUENCE [LARGE SCALE GENOMIC DNA]</scope>
    <source>
        <strain evidence="9">ATCC 22028 / DSM 70294 / BCRC 21397 / CBS 2163 / NBRC 10782 / NRRL Y-8283 / UCD 57-17</strain>
    </source>
</reference>
<keyword evidence="2 5" id="KW-0963">Cytoplasm</keyword>
<dbReference type="GO" id="GO:0007052">
    <property type="term" value="P:mitotic spindle organization"/>
    <property type="evidence" value="ECO:0007669"/>
    <property type="project" value="EnsemblFungi"/>
</dbReference>
<proteinExistence type="inferred from homology"/>
<evidence type="ECO:0000256" key="1">
    <source>
        <dbReference type="ARBA" id="ARBA00010337"/>
    </source>
</evidence>
<dbReference type="GO" id="GO:0043015">
    <property type="term" value="F:gamma-tubulin binding"/>
    <property type="evidence" value="ECO:0007669"/>
    <property type="project" value="EnsemblFungi"/>
</dbReference>
<dbReference type="GO" id="GO:0000922">
    <property type="term" value="C:spindle pole"/>
    <property type="evidence" value="ECO:0007669"/>
    <property type="project" value="InterPro"/>
</dbReference>
<dbReference type="FunCoup" id="A7TGH7">
    <property type="interactions" value="242"/>
</dbReference>
<evidence type="ECO:0000313" key="8">
    <source>
        <dbReference type="EMBL" id="EDO18584.1"/>
    </source>
</evidence>
<dbReference type="GO" id="GO:0005874">
    <property type="term" value="C:microtubule"/>
    <property type="evidence" value="ECO:0007669"/>
    <property type="project" value="UniProtKB-KW"/>
</dbReference>
<dbReference type="OMA" id="LWRIKKN"/>
<dbReference type="Pfam" id="PF17681">
    <property type="entry name" value="GCP_N_terminal"/>
    <property type="match status" value="1"/>
</dbReference>
<dbReference type="Pfam" id="PF04130">
    <property type="entry name" value="GCP_C_terminal"/>
    <property type="match status" value="1"/>
</dbReference>
<dbReference type="InParanoid" id="A7TGH7"/>
<evidence type="ECO:0000259" key="7">
    <source>
        <dbReference type="Pfam" id="PF17681"/>
    </source>
</evidence>
<gene>
    <name evidence="8" type="ORF">Kpol_1048p14</name>
</gene>
<dbReference type="RefSeq" id="XP_001646442.1">
    <property type="nucleotide sequence ID" value="XM_001646392.1"/>
</dbReference>